<dbReference type="PROSITE" id="PS51257">
    <property type="entry name" value="PROKAR_LIPOPROTEIN"/>
    <property type="match status" value="1"/>
</dbReference>
<gene>
    <name evidence="2" type="ORF">PXEA_LOCUS17218</name>
</gene>
<evidence type="ECO:0000313" key="2">
    <source>
        <dbReference type="EMBL" id="VEL23778.1"/>
    </source>
</evidence>
<keyword evidence="1" id="KW-0472">Membrane</keyword>
<comment type="caution">
    <text evidence="2">The sequence shown here is derived from an EMBL/GenBank/DDBJ whole genome shotgun (WGS) entry which is preliminary data.</text>
</comment>
<sequence>MARQPVSIWCAAAVSMGVLLGLSCVGMALVLEAEIYSPALAALRTNSWILDFEMRCYRPLRGLMLGLFRR</sequence>
<dbReference type="Proteomes" id="UP000784294">
    <property type="component" value="Unassembled WGS sequence"/>
</dbReference>
<accession>A0A448WYZ8</accession>
<reference evidence="2" key="1">
    <citation type="submission" date="2018-11" db="EMBL/GenBank/DDBJ databases">
        <authorList>
            <consortium name="Pathogen Informatics"/>
        </authorList>
    </citation>
    <scope>NUCLEOTIDE SEQUENCE</scope>
</reference>
<keyword evidence="1" id="KW-0812">Transmembrane</keyword>
<feature type="transmembrane region" description="Helical" evidence="1">
    <location>
        <begin position="6"/>
        <end position="31"/>
    </location>
</feature>
<evidence type="ECO:0000313" key="3">
    <source>
        <dbReference type="Proteomes" id="UP000784294"/>
    </source>
</evidence>
<name>A0A448WYZ8_9PLAT</name>
<dbReference type="EMBL" id="CAAALY010063865">
    <property type="protein sequence ID" value="VEL23778.1"/>
    <property type="molecule type" value="Genomic_DNA"/>
</dbReference>
<evidence type="ECO:0000256" key="1">
    <source>
        <dbReference type="SAM" id="Phobius"/>
    </source>
</evidence>
<organism evidence="2 3">
    <name type="scientific">Protopolystoma xenopodis</name>
    <dbReference type="NCBI Taxonomy" id="117903"/>
    <lineage>
        <taxon>Eukaryota</taxon>
        <taxon>Metazoa</taxon>
        <taxon>Spiralia</taxon>
        <taxon>Lophotrochozoa</taxon>
        <taxon>Platyhelminthes</taxon>
        <taxon>Monogenea</taxon>
        <taxon>Polyopisthocotylea</taxon>
        <taxon>Polystomatidea</taxon>
        <taxon>Polystomatidae</taxon>
        <taxon>Protopolystoma</taxon>
    </lineage>
</organism>
<keyword evidence="3" id="KW-1185">Reference proteome</keyword>
<keyword evidence="1" id="KW-1133">Transmembrane helix</keyword>
<protein>
    <submittedName>
        <fullName evidence="2">Uncharacterized protein</fullName>
    </submittedName>
</protein>
<proteinExistence type="predicted"/>
<dbReference type="AlphaFoldDB" id="A0A448WYZ8"/>